<evidence type="ECO:0008006" key="4">
    <source>
        <dbReference type="Google" id="ProtNLM"/>
    </source>
</evidence>
<evidence type="ECO:0000313" key="3">
    <source>
        <dbReference type="Proteomes" id="UP000815325"/>
    </source>
</evidence>
<evidence type="ECO:0000313" key="2">
    <source>
        <dbReference type="EMBL" id="KAF5839287.1"/>
    </source>
</evidence>
<organism evidence="2 3">
    <name type="scientific">Dunaliella salina</name>
    <name type="common">Green alga</name>
    <name type="synonym">Protococcus salinus</name>
    <dbReference type="NCBI Taxonomy" id="3046"/>
    <lineage>
        <taxon>Eukaryota</taxon>
        <taxon>Viridiplantae</taxon>
        <taxon>Chlorophyta</taxon>
        <taxon>core chlorophytes</taxon>
        <taxon>Chlorophyceae</taxon>
        <taxon>CS clade</taxon>
        <taxon>Chlamydomonadales</taxon>
        <taxon>Dunaliellaceae</taxon>
        <taxon>Dunaliella</taxon>
    </lineage>
</organism>
<dbReference type="Gene3D" id="3.30.1440.10">
    <property type="match status" value="1"/>
</dbReference>
<sequence>MMVGMVRVENLKFEESFPEHVQQKGQLKPSEGLCRFLQLQQQILQREMMLKMGSMQRWQELPYLKSLTLTIDSESDTRLGAEATEKKNLMLHALALEHIAGQPAAFITHNQRSMHMASGVQVELTGAKGLDMLEKLIYLILPNQMSFEGIPSAQPVKPPPKKVPKGKPQPEEAPTKLFAVDLRVDNILLFPDLEKNFELFEPVRSMQVRISVDQAPSAEVASLYIAGFGLPLLGR</sequence>
<proteinExistence type="predicted"/>
<evidence type="ECO:0000256" key="1">
    <source>
        <dbReference type="SAM" id="MobiDB-lite"/>
    </source>
</evidence>
<keyword evidence="3" id="KW-1185">Reference proteome</keyword>
<protein>
    <recommendedName>
        <fullName evidence="4">Ribosomal protein L5</fullName>
    </recommendedName>
</protein>
<dbReference type="EMBL" id="MU069548">
    <property type="protein sequence ID" value="KAF5839287.1"/>
    <property type="molecule type" value="Genomic_DNA"/>
</dbReference>
<dbReference type="Proteomes" id="UP000815325">
    <property type="component" value="Unassembled WGS sequence"/>
</dbReference>
<dbReference type="InterPro" id="IPR022803">
    <property type="entry name" value="Ribosomal_uL5_dom_sf"/>
</dbReference>
<reference evidence="2" key="1">
    <citation type="submission" date="2017-08" db="EMBL/GenBank/DDBJ databases">
        <authorList>
            <person name="Polle J.E."/>
            <person name="Barry K."/>
            <person name="Cushman J."/>
            <person name="Schmutz J."/>
            <person name="Tran D."/>
            <person name="Hathwaick L.T."/>
            <person name="Yim W.C."/>
            <person name="Jenkins J."/>
            <person name="Mckie-Krisberg Z.M."/>
            <person name="Prochnik S."/>
            <person name="Lindquist E."/>
            <person name="Dockter R.B."/>
            <person name="Adam C."/>
            <person name="Molina H."/>
            <person name="Bunkerborg J."/>
            <person name="Jin E."/>
            <person name="Buchheim M."/>
            <person name="Magnuson J."/>
        </authorList>
    </citation>
    <scope>NUCLEOTIDE SEQUENCE</scope>
    <source>
        <strain evidence="2">CCAP 19/18</strain>
    </source>
</reference>
<accession>A0ABQ7GXF0</accession>
<gene>
    <name evidence="2" type="ORF">DUNSADRAFT_1160</name>
</gene>
<dbReference type="SUPFAM" id="SSF55282">
    <property type="entry name" value="RL5-like"/>
    <property type="match status" value="1"/>
</dbReference>
<comment type="caution">
    <text evidence="2">The sequence shown here is derived from an EMBL/GenBank/DDBJ whole genome shotgun (WGS) entry which is preliminary data.</text>
</comment>
<feature type="region of interest" description="Disordered" evidence="1">
    <location>
        <begin position="151"/>
        <end position="172"/>
    </location>
</feature>
<name>A0ABQ7GXF0_DUNSA</name>